<reference evidence="1 2" key="1">
    <citation type="journal article" date="2018" name="Nat. Biotechnol.">
        <title>A standardized bacterial taxonomy based on genome phylogeny substantially revises the tree of life.</title>
        <authorList>
            <person name="Parks D.H."/>
            <person name="Chuvochina M."/>
            <person name="Waite D.W."/>
            <person name="Rinke C."/>
            <person name="Skarshewski A."/>
            <person name="Chaumeil P.A."/>
            <person name="Hugenholtz P."/>
        </authorList>
    </citation>
    <scope>NUCLEOTIDE SEQUENCE [LARGE SCALE GENOMIC DNA]</scope>
    <source>
        <strain evidence="1">UBA9015</strain>
    </source>
</reference>
<dbReference type="AlphaFoldDB" id="A0A3D0WA38"/>
<name>A0A3D0WA38_9SPHN</name>
<evidence type="ECO:0000313" key="2">
    <source>
        <dbReference type="Proteomes" id="UP000262699"/>
    </source>
</evidence>
<accession>A0A3D0WA38</accession>
<organism evidence="1 2">
    <name type="scientific">Sphingomonas bacterium</name>
    <dbReference type="NCBI Taxonomy" id="1895847"/>
    <lineage>
        <taxon>Bacteria</taxon>
        <taxon>Pseudomonadati</taxon>
        <taxon>Pseudomonadota</taxon>
        <taxon>Alphaproteobacteria</taxon>
        <taxon>Sphingomonadales</taxon>
        <taxon>Sphingomonadaceae</taxon>
        <taxon>Sphingomonas</taxon>
    </lineage>
</organism>
<gene>
    <name evidence="1" type="ORF">DEP91_05005</name>
</gene>
<comment type="caution">
    <text evidence="1">The sequence shown here is derived from an EMBL/GenBank/DDBJ whole genome shotgun (WGS) entry which is preliminary data.</text>
</comment>
<dbReference type="Proteomes" id="UP000262699">
    <property type="component" value="Unassembled WGS sequence"/>
</dbReference>
<proteinExistence type="predicted"/>
<dbReference type="EMBL" id="DOYJ01000142">
    <property type="protein sequence ID" value="HCB75520.1"/>
    <property type="molecule type" value="Genomic_DNA"/>
</dbReference>
<protein>
    <submittedName>
        <fullName evidence="1">Uncharacterized protein</fullName>
    </submittedName>
</protein>
<evidence type="ECO:0000313" key="1">
    <source>
        <dbReference type="EMBL" id="HCB75520.1"/>
    </source>
</evidence>
<sequence length="69" mass="7195">MKGSTMNDALDQARVRLQAFRGDAPPERVLDSESGLTAGDIDHVLAACRAPTDLEPGGSLDLDDLSGNA</sequence>